<sequence length="45" mass="5365">MLKLNDKSKKKYHTNIKRGTFEMPLFMFDGLNLNHAIDESQLFLH</sequence>
<reference evidence="1 2" key="1">
    <citation type="submission" date="2020-08" db="EMBL/GenBank/DDBJ databases">
        <title>Genomic Encyclopedia of Type Strains, Phase IV (KMG-IV): sequencing the most valuable type-strain genomes for metagenomic binning, comparative biology and taxonomic classification.</title>
        <authorList>
            <person name="Goeker M."/>
        </authorList>
    </citation>
    <scope>NUCLEOTIDE SEQUENCE [LARGE SCALE GENOMIC DNA]</scope>
    <source>
        <strain evidence="1 2">DSM 105721</strain>
    </source>
</reference>
<gene>
    <name evidence="1" type="ORF">GGR14_001261</name>
</gene>
<dbReference type="EMBL" id="JACIES010000002">
    <property type="protein sequence ID" value="MBB4025489.1"/>
    <property type="molecule type" value="Genomic_DNA"/>
</dbReference>
<protein>
    <submittedName>
        <fullName evidence="1">Uncharacterized protein</fullName>
    </submittedName>
</protein>
<dbReference type="Proteomes" id="UP000546007">
    <property type="component" value="Unassembled WGS sequence"/>
</dbReference>
<comment type="caution">
    <text evidence="1">The sequence shown here is derived from an EMBL/GenBank/DDBJ whole genome shotgun (WGS) entry which is preliminary data.</text>
</comment>
<dbReference type="AlphaFoldDB" id="A0A7W6MXZ5"/>
<evidence type="ECO:0000313" key="2">
    <source>
        <dbReference type="Proteomes" id="UP000546007"/>
    </source>
</evidence>
<accession>A0A7W6MXZ5</accession>
<keyword evidence="2" id="KW-1185">Reference proteome</keyword>
<evidence type="ECO:0000313" key="1">
    <source>
        <dbReference type="EMBL" id="MBB4025489.1"/>
    </source>
</evidence>
<proteinExistence type="predicted"/>
<name>A0A7W6MXZ5_9BACT</name>
<organism evidence="1 2">
    <name type="scientific">Butyricimonas faecihominis</name>
    <dbReference type="NCBI Taxonomy" id="1472416"/>
    <lineage>
        <taxon>Bacteria</taxon>
        <taxon>Pseudomonadati</taxon>
        <taxon>Bacteroidota</taxon>
        <taxon>Bacteroidia</taxon>
        <taxon>Bacteroidales</taxon>
        <taxon>Odoribacteraceae</taxon>
        <taxon>Butyricimonas</taxon>
    </lineage>
</organism>